<evidence type="ECO:0008006" key="3">
    <source>
        <dbReference type="Google" id="ProtNLM"/>
    </source>
</evidence>
<proteinExistence type="predicted"/>
<accession>A0ABT6UB03</accession>
<sequence length="49" mass="5856">MKDRREGLWQQFWPNGEKRSEGSYLADRQAGDWNHYDQLGKLINTEHHG</sequence>
<dbReference type="Proteomes" id="UP001159075">
    <property type="component" value="Unassembled WGS sequence"/>
</dbReference>
<reference evidence="1 2" key="1">
    <citation type="submission" date="2022-09" db="EMBL/GenBank/DDBJ databases">
        <title>The outer-membrane cytochrome OmcA is essential for infection of Shewanella oneidensis by a zebrafish-associated bacteriophage.</title>
        <authorList>
            <person name="Grenfell A.W."/>
            <person name="Intile P."/>
            <person name="Mcfarlane J."/>
            <person name="Leung D."/>
            <person name="Abdalla K."/>
            <person name="Wold M."/>
            <person name="Kees E."/>
            <person name="Gralnick J."/>
        </authorList>
    </citation>
    <scope>NUCLEOTIDE SEQUENCE [LARGE SCALE GENOMIC DNA]</scope>
    <source>
        <strain evidence="1 2">NF-5</strain>
    </source>
</reference>
<name>A0ABT6UB03_9GAMM</name>
<organism evidence="1 2">
    <name type="scientific">Shewanella xiamenensis</name>
    <dbReference type="NCBI Taxonomy" id="332186"/>
    <lineage>
        <taxon>Bacteria</taxon>
        <taxon>Pseudomonadati</taxon>
        <taxon>Pseudomonadota</taxon>
        <taxon>Gammaproteobacteria</taxon>
        <taxon>Alteromonadales</taxon>
        <taxon>Shewanellaceae</taxon>
        <taxon>Shewanella</taxon>
    </lineage>
</organism>
<dbReference type="Gene3D" id="3.90.930.1">
    <property type="match status" value="1"/>
</dbReference>
<evidence type="ECO:0000313" key="2">
    <source>
        <dbReference type="Proteomes" id="UP001159075"/>
    </source>
</evidence>
<evidence type="ECO:0000313" key="1">
    <source>
        <dbReference type="EMBL" id="MDI5830905.1"/>
    </source>
</evidence>
<comment type="caution">
    <text evidence="1">The sequence shown here is derived from an EMBL/GenBank/DDBJ whole genome shotgun (WGS) entry which is preliminary data.</text>
</comment>
<keyword evidence="2" id="KW-1185">Reference proteome</keyword>
<gene>
    <name evidence="1" type="ORF">ODY93_04955</name>
</gene>
<dbReference type="EMBL" id="JAOTLW010000004">
    <property type="protein sequence ID" value="MDI5830905.1"/>
    <property type="molecule type" value="Genomic_DNA"/>
</dbReference>
<protein>
    <recommendedName>
        <fullName evidence="3">Rhs family protein</fullName>
    </recommendedName>
</protein>
<dbReference type="SUPFAM" id="SSF82185">
    <property type="entry name" value="Histone H3 K4-specific methyltransferase SET7/9 N-terminal domain"/>
    <property type="match status" value="1"/>
</dbReference>